<dbReference type="PANTHER" id="PTHR31435:SF10">
    <property type="entry name" value="BSR4717 PROTEIN"/>
    <property type="match status" value="1"/>
</dbReference>
<name>A0A938YIW3_9ACTN</name>
<dbReference type="PANTHER" id="PTHR31435">
    <property type="entry name" value="PROTEIN NATD1"/>
    <property type="match status" value="1"/>
</dbReference>
<reference evidence="3" key="1">
    <citation type="submission" date="2021-01" db="EMBL/GenBank/DDBJ databases">
        <title>YIM 132084 draft genome.</title>
        <authorList>
            <person name="An D."/>
        </authorList>
    </citation>
    <scope>NUCLEOTIDE SEQUENCE</scope>
    <source>
        <strain evidence="3">YIM 132084</strain>
    </source>
</reference>
<evidence type="ECO:0000313" key="3">
    <source>
        <dbReference type="EMBL" id="MBM9468605.1"/>
    </source>
</evidence>
<accession>A0A938YIW3</accession>
<evidence type="ECO:0000259" key="2">
    <source>
        <dbReference type="PROSITE" id="PS51729"/>
    </source>
</evidence>
<dbReference type="EMBL" id="JAERWK010000020">
    <property type="protein sequence ID" value="MBM9468605.1"/>
    <property type="molecule type" value="Genomic_DNA"/>
</dbReference>
<dbReference type="Proteomes" id="UP000663792">
    <property type="component" value="Unassembled WGS sequence"/>
</dbReference>
<feature type="region of interest" description="Disordered" evidence="1">
    <location>
        <begin position="1"/>
        <end position="23"/>
    </location>
</feature>
<dbReference type="AlphaFoldDB" id="A0A938YIW3"/>
<dbReference type="Pfam" id="PF14542">
    <property type="entry name" value="Acetyltransf_CG"/>
    <property type="match status" value="1"/>
</dbReference>
<sequence>MPDSSTGPAPQSDAGSNGDVQVVDNPAERRFEVHVDGRVAGFVTYEWQGAGDAGVLVLPHTEIDPAFEGRGLGSILARGALQAARDAGASVVPLCPFIRRYLERHPEEQDLVPADQRERFGLPTG</sequence>
<feature type="compositionally biased region" description="Polar residues" evidence="1">
    <location>
        <begin position="1"/>
        <end position="19"/>
    </location>
</feature>
<dbReference type="RefSeq" id="WP_205261563.1">
    <property type="nucleotide sequence ID" value="NZ_JAERWK010000020.1"/>
</dbReference>
<comment type="caution">
    <text evidence="3">The sequence shown here is derived from an EMBL/GenBank/DDBJ whole genome shotgun (WGS) entry which is preliminary data.</text>
</comment>
<dbReference type="Gene3D" id="3.40.630.30">
    <property type="match status" value="1"/>
</dbReference>
<gene>
    <name evidence="3" type="ORF">JL106_15070</name>
</gene>
<dbReference type="CDD" id="cd04301">
    <property type="entry name" value="NAT_SF"/>
    <property type="match status" value="1"/>
</dbReference>
<keyword evidence="4" id="KW-1185">Reference proteome</keyword>
<feature type="compositionally biased region" description="Basic and acidic residues" evidence="1">
    <location>
        <begin position="115"/>
        <end position="125"/>
    </location>
</feature>
<organism evidence="3 4">
    <name type="scientific">Nakamurella leprariae</name>
    <dbReference type="NCBI Taxonomy" id="2803911"/>
    <lineage>
        <taxon>Bacteria</taxon>
        <taxon>Bacillati</taxon>
        <taxon>Actinomycetota</taxon>
        <taxon>Actinomycetes</taxon>
        <taxon>Nakamurellales</taxon>
        <taxon>Nakamurellaceae</taxon>
        <taxon>Nakamurella</taxon>
    </lineage>
</organism>
<dbReference type="PROSITE" id="PS51729">
    <property type="entry name" value="GNAT_YJDJ"/>
    <property type="match status" value="1"/>
</dbReference>
<feature type="region of interest" description="Disordered" evidence="1">
    <location>
        <begin position="106"/>
        <end position="125"/>
    </location>
</feature>
<dbReference type="InterPro" id="IPR045057">
    <property type="entry name" value="Gcn5-rel_NAT"/>
</dbReference>
<evidence type="ECO:0000256" key="1">
    <source>
        <dbReference type="SAM" id="MobiDB-lite"/>
    </source>
</evidence>
<protein>
    <submittedName>
        <fullName evidence="3">N-acetyltransferase</fullName>
    </submittedName>
</protein>
<dbReference type="SUPFAM" id="SSF55729">
    <property type="entry name" value="Acyl-CoA N-acyltransferases (Nat)"/>
    <property type="match status" value="1"/>
</dbReference>
<dbReference type="InterPro" id="IPR031165">
    <property type="entry name" value="GNAT_YJDJ"/>
</dbReference>
<proteinExistence type="predicted"/>
<dbReference type="InterPro" id="IPR016181">
    <property type="entry name" value="Acyl_CoA_acyltransferase"/>
</dbReference>
<feature type="domain" description="N-acetyltransferase" evidence="2">
    <location>
        <begin position="23"/>
        <end position="113"/>
    </location>
</feature>
<evidence type="ECO:0000313" key="4">
    <source>
        <dbReference type="Proteomes" id="UP000663792"/>
    </source>
</evidence>